<dbReference type="OrthoDB" id="1737613at2759"/>
<gene>
    <name evidence="5" type="primary">KAFR0A01030</name>
    <name evidence="5" type="ORF">KAFR_0A01030</name>
</gene>
<dbReference type="FunFam" id="3.90.226.10:FF:000080">
    <property type="entry name" value="3-hydroxyisobutyryl-CoA hydrolase, mitochondrial"/>
    <property type="match status" value="1"/>
</dbReference>
<keyword evidence="3" id="KW-0378">Hydrolase</keyword>
<dbReference type="PROSITE" id="PS00166">
    <property type="entry name" value="ENOYL_COA_HYDRATASE"/>
    <property type="match status" value="1"/>
</dbReference>
<evidence type="ECO:0000256" key="1">
    <source>
        <dbReference type="ARBA" id="ARBA00001709"/>
    </source>
</evidence>
<dbReference type="CDD" id="cd06558">
    <property type="entry name" value="crotonase-like"/>
    <property type="match status" value="1"/>
</dbReference>
<dbReference type="GO" id="GO:0003860">
    <property type="term" value="F:3-hydroxyisobutyryl-CoA hydrolase activity"/>
    <property type="evidence" value="ECO:0007669"/>
    <property type="project" value="UniProtKB-EC"/>
</dbReference>
<dbReference type="SUPFAM" id="SSF52096">
    <property type="entry name" value="ClpP/crotonase"/>
    <property type="match status" value="1"/>
</dbReference>
<dbReference type="STRING" id="1071382.H2AME2"/>
<name>H2AME2_KAZAF</name>
<dbReference type="EC" id="3.1.2.4" evidence="2"/>
<dbReference type="eggNOG" id="KOG1684">
    <property type="taxonomic scope" value="Eukaryota"/>
</dbReference>
<evidence type="ECO:0000259" key="4">
    <source>
        <dbReference type="Pfam" id="PF16113"/>
    </source>
</evidence>
<keyword evidence="6" id="KW-1185">Reference proteome</keyword>
<dbReference type="PANTHER" id="PTHR43176">
    <property type="entry name" value="3-HYDROXYISOBUTYRYL-COA HYDROLASE-RELATED"/>
    <property type="match status" value="1"/>
</dbReference>
<dbReference type="HOGENOM" id="CLU_009834_22_0_1"/>
<evidence type="ECO:0000256" key="3">
    <source>
        <dbReference type="ARBA" id="ARBA00022801"/>
    </source>
</evidence>
<dbReference type="Gene3D" id="3.90.226.10">
    <property type="entry name" value="2-enoyl-CoA Hydratase, Chain A, domain 1"/>
    <property type="match status" value="1"/>
</dbReference>
<dbReference type="InterPro" id="IPR045004">
    <property type="entry name" value="ECH_dom"/>
</dbReference>
<dbReference type="InterPro" id="IPR032259">
    <property type="entry name" value="HIBYL-CoA-H"/>
</dbReference>
<dbReference type="GeneID" id="13886103"/>
<organism evidence="5 6">
    <name type="scientific">Kazachstania africana (strain ATCC 22294 / BCRC 22015 / CBS 2517 / CECT 1963 / NBRC 1671 / NRRL Y-8276)</name>
    <name type="common">Yeast</name>
    <name type="synonym">Kluyveromyces africanus</name>
    <dbReference type="NCBI Taxonomy" id="1071382"/>
    <lineage>
        <taxon>Eukaryota</taxon>
        <taxon>Fungi</taxon>
        <taxon>Dikarya</taxon>
        <taxon>Ascomycota</taxon>
        <taxon>Saccharomycotina</taxon>
        <taxon>Saccharomycetes</taxon>
        <taxon>Saccharomycetales</taxon>
        <taxon>Saccharomycetaceae</taxon>
        <taxon>Kazachstania</taxon>
    </lineage>
</organism>
<dbReference type="GO" id="GO:0005763">
    <property type="term" value="C:mitochondrial small ribosomal subunit"/>
    <property type="evidence" value="ECO:0007669"/>
    <property type="project" value="EnsemblFungi"/>
</dbReference>
<feature type="domain" description="Enoyl-CoA hydratase/isomerase" evidence="4">
    <location>
        <begin position="40"/>
        <end position="392"/>
    </location>
</feature>
<evidence type="ECO:0000313" key="5">
    <source>
        <dbReference type="EMBL" id="CCF55542.1"/>
    </source>
</evidence>
<dbReference type="Proteomes" id="UP000005220">
    <property type="component" value="Chromosome 1"/>
</dbReference>
<evidence type="ECO:0000256" key="2">
    <source>
        <dbReference type="ARBA" id="ARBA00011915"/>
    </source>
</evidence>
<dbReference type="AlphaFoldDB" id="H2AME2"/>
<dbReference type="EMBL" id="HE650821">
    <property type="protein sequence ID" value="CCF55542.1"/>
    <property type="molecule type" value="Genomic_DNA"/>
</dbReference>
<dbReference type="InParanoid" id="H2AME2"/>
<dbReference type="GO" id="GO:0003735">
    <property type="term" value="F:structural constituent of ribosome"/>
    <property type="evidence" value="ECO:0007669"/>
    <property type="project" value="EnsemblFungi"/>
</dbReference>
<dbReference type="InterPro" id="IPR029045">
    <property type="entry name" value="ClpP/crotonase-like_dom_sf"/>
</dbReference>
<accession>H2AME2</accession>
<reference evidence="5 6" key="1">
    <citation type="journal article" date="2011" name="Proc. Natl. Acad. Sci. U.S.A.">
        <title>Evolutionary erosion of yeast sex chromosomes by mating-type switching accidents.</title>
        <authorList>
            <person name="Gordon J.L."/>
            <person name="Armisen D."/>
            <person name="Proux-Wera E."/>
            <person name="Oheigeartaigh S.S."/>
            <person name="Byrne K.P."/>
            <person name="Wolfe K.H."/>
        </authorList>
    </citation>
    <scope>NUCLEOTIDE SEQUENCE [LARGE SCALE GENOMIC DNA]</scope>
    <source>
        <strain evidence="6">ATCC 22294 / BCRC 22015 / CBS 2517 / CECT 1963 / NBRC 1671 / NRRL Y-8276</strain>
    </source>
</reference>
<dbReference type="RefSeq" id="XP_003954677.1">
    <property type="nucleotide sequence ID" value="XM_003954628.1"/>
</dbReference>
<sequence>MLRTPLNINLKKNSLLQLQRRIMSSSAEPSVLFTVKDTARIITLNRPKKLNALNTEMCSLMFNTLSEYSKSGLTDLIILKSSNSPRSFCAGGDVAAVALNNIENPEKIADSVNFFKSEYSLNALLATFNKPIVSIMDGITMGGGVGLSIHTPFRISTENTKWAMPEMDIGFFPDVGVSFALPRTIGLANSMSQMSLYLCLTGDLLNGIDTYILGLASHYVPHENLAELEKRLSEIHQNSIVNKEEYTLDIINETIKEFTTPIPSEYNFKFTDDQLLVIETCFKIHEIQTHSDIIKKLDSFEGSENARIFAKDIKEKLLTKSKTSMDVAIRLIQENSRDNIVSALRRDLCTAVNMCFNADQYCEFSSATKHKLVDKQKTLYPWKQTKDLSISQITSIVSPKPSMDTGLLKNSINTTLVDYPYHLRYQLPTETKIKDYIYNNNITEQANVIDYFANINEQTKDKSGIKLYCESIFKRKCAFQDSKIEWKL</sequence>
<comment type="catalytic activity">
    <reaction evidence="1">
        <text>3-hydroxy-2-methylpropanoyl-CoA + H2O = 3-hydroxy-2-methylpropanoate + CoA + H(+)</text>
        <dbReference type="Rhea" id="RHEA:20888"/>
        <dbReference type="ChEBI" id="CHEBI:11805"/>
        <dbReference type="ChEBI" id="CHEBI:15377"/>
        <dbReference type="ChEBI" id="CHEBI:15378"/>
        <dbReference type="ChEBI" id="CHEBI:57287"/>
        <dbReference type="ChEBI" id="CHEBI:57340"/>
        <dbReference type="EC" id="3.1.2.4"/>
    </reaction>
</comment>
<dbReference type="KEGG" id="kaf:KAFR_0A01030"/>
<dbReference type="GO" id="GO:0006574">
    <property type="term" value="P:L-valine catabolic process"/>
    <property type="evidence" value="ECO:0007669"/>
    <property type="project" value="TreeGrafter"/>
</dbReference>
<dbReference type="PANTHER" id="PTHR43176:SF3">
    <property type="entry name" value="3-HYDROXYISOBUTYRYL-COA HYDROLASE, MITOCHONDRIAL"/>
    <property type="match status" value="1"/>
</dbReference>
<dbReference type="InterPro" id="IPR018376">
    <property type="entry name" value="Enoyl-CoA_hyd/isom_CS"/>
</dbReference>
<protein>
    <recommendedName>
        <fullName evidence="2">3-hydroxyisobutyryl-CoA hydrolase</fullName>
        <ecNumber evidence="2">3.1.2.4</ecNumber>
    </recommendedName>
</protein>
<dbReference type="Pfam" id="PF16113">
    <property type="entry name" value="ECH_2"/>
    <property type="match status" value="1"/>
</dbReference>
<evidence type="ECO:0000313" key="6">
    <source>
        <dbReference type="Proteomes" id="UP000005220"/>
    </source>
</evidence>
<proteinExistence type="predicted"/>
<dbReference type="FunCoup" id="H2AME2">
    <property type="interactions" value="766"/>
</dbReference>